<accession>A0A6V7C7H9</accession>
<evidence type="ECO:0008006" key="2">
    <source>
        <dbReference type="Google" id="ProtNLM"/>
    </source>
</evidence>
<dbReference type="SUPFAM" id="SSF56784">
    <property type="entry name" value="HAD-like"/>
    <property type="match status" value="1"/>
</dbReference>
<dbReference type="InterPro" id="IPR023214">
    <property type="entry name" value="HAD_sf"/>
</dbReference>
<dbReference type="GO" id="GO:0004713">
    <property type="term" value="F:protein tyrosine kinase activity"/>
    <property type="evidence" value="ECO:0007669"/>
    <property type="project" value="TreeGrafter"/>
</dbReference>
<dbReference type="GO" id="GO:0016791">
    <property type="term" value="F:phosphatase activity"/>
    <property type="evidence" value="ECO:0007669"/>
    <property type="project" value="UniProtKB-ARBA"/>
</dbReference>
<sequence>MSAATLFFDLDGTLVDSEPGIVGSIVHAFDEVGQPRPSPQTLRAWIGPPLRDSFTECFPDDPELVQRTLAAYRARYDAVGWTELSVFNGIGEVVIDLQRAGHRLAVVTSKNERYARRIVEHLPFGACFENVIGASEDGERRFKPDLIAEALRRLQIEKTGCVMIGDRRMDIDGATHHGIHSIGVLWGFGDEAELRAAGAAAIAHNPAELRALIDANH</sequence>
<dbReference type="PANTHER" id="PTHR43434">
    <property type="entry name" value="PHOSPHOGLYCOLATE PHOSPHATASE"/>
    <property type="match status" value="1"/>
</dbReference>
<dbReference type="CDD" id="cd04302">
    <property type="entry name" value="HAD_5NT"/>
    <property type="match status" value="1"/>
</dbReference>
<dbReference type="Pfam" id="PF13419">
    <property type="entry name" value="HAD_2"/>
    <property type="match status" value="1"/>
</dbReference>
<evidence type="ECO:0000313" key="1">
    <source>
        <dbReference type="EMBL" id="CAD0311428.1"/>
    </source>
</evidence>
<dbReference type="EMBL" id="LR828253">
    <property type="protein sequence ID" value="CAD0311419.1"/>
    <property type="molecule type" value="Genomic_DNA"/>
</dbReference>
<dbReference type="SFLD" id="SFLDS00003">
    <property type="entry name" value="Haloacid_Dehalogenase"/>
    <property type="match status" value="1"/>
</dbReference>
<organism evidence="1">
    <name type="scientific">Xanthomonas hortorum pv. gardneri</name>
    <dbReference type="NCBI Taxonomy" id="2754056"/>
    <lineage>
        <taxon>Bacteria</taxon>
        <taxon>Pseudomonadati</taxon>
        <taxon>Pseudomonadota</taxon>
        <taxon>Gammaproteobacteria</taxon>
        <taxon>Lysobacterales</taxon>
        <taxon>Lysobacteraceae</taxon>
        <taxon>Xanthomonas</taxon>
    </lineage>
</organism>
<dbReference type="SFLD" id="SFLDG01135">
    <property type="entry name" value="C1.5.6:_HAD__Beta-PGM__Phospha"/>
    <property type="match status" value="1"/>
</dbReference>
<dbReference type="InterPro" id="IPR041492">
    <property type="entry name" value="HAD_2"/>
</dbReference>
<reference evidence="1" key="1">
    <citation type="submission" date="2020-07" db="EMBL/GenBank/DDBJ databases">
        <authorList>
            <person name="Pothier F. J."/>
        </authorList>
    </citation>
    <scope>NUCLEOTIDE SEQUENCE</scope>
    <source>
        <strain evidence="1">CFBP 8129</strain>
    </source>
</reference>
<protein>
    <recommendedName>
        <fullName evidence="2">5'-nucleotidase</fullName>
    </recommendedName>
</protein>
<dbReference type="AlphaFoldDB" id="A0A6V7C7H9"/>
<gene>
    <name evidence="1" type="ORF">CFBP8129_10610</name>
</gene>
<dbReference type="PANTHER" id="PTHR43434:SF20">
    <property type="entry name" value="5'-NUCLEOTIDASE"/>
    <property type="match status" value="1"/>
</dbReference>
<dbReference type="Gene3D" id="3.40.50.1000">
    <property type="entry name" value="HAD superfamily/HAD-like"/>
    <property type="match status" value="1"/>
</dbReference>
<dbReference type="InterPro" id="IPR036412">
    <property type="entry name" value="HAD-like_sf"/>
</dbReference>
<dbReference type="GO" id="GO:0005829">
    <property type="term" value="C:cytosol"/>
    <property type="evidence" value="ECO:0007669"/>
    <property type="project" value="TreeGrafter"/>
</dbReference>
<dbReference type="FunFam" id="3.40.50.1000:FF:000022">
    <property type="entry name" value="Phosphoglycolate phosphatase"/>
    <property type="match status" value="1"/>
</dbReference>
<dbReference type="Gene3D" id="1.10.150.240">
    <property type="entry name" value="Putative phosphatase, domain 2"/>
    <property type="match status" value="1"/>
</dbReference>
<name>A0A6V7C7H9_9XANT</name>
<proteinExistence type="predicted"/>
<dbReference type="InterPro" id="IPR050155">
    <property type="entry name" value="HAD-like_hydrolase_sf"/>
</dbReference>
<dbReference type="SFLD" id="SFLDG01129">
    <property type="entry name" value="C1.5:_HAD__Beta-PGM__Phosphata"/>
    <property type="match status" value="1"/>
</dbReference>
<dbReference type="EMBL" id="LR828253">
    <property type="protein sequence ID" value="CAD0311428.1"/>
    <property type="molecule type" value="Genomic_DNA"/>
</dbReference>
<dbReference type="RefSeq" id="WP_006451414.1">
    <property type="nucleotide sequence ID" value="NZ_CP018728.1"/>
</dbReference>
<dbReference type="InterPro" id="IPR023198">
    <property type="entry name" value="PGP-like_dom2"/>
</dbReference>